<dbReference type="Proteomes" id="UP000605361">
    <property type="component" value="Unassembled WGS sequence"/>
</dbReference>
<keyword evidence="1" id="KW-1003">Cell membrane</keyword>
<keyword evidence="6" id="KW-0131">Cell cycle</keyword>
<evidence type="ECO:0000313" key="9">
    <source>
        <dbReference type="Proteomes" id="UP000605361"/>
    </source>
</evidence>
<gene>
    <name evidence="8" type="ORF">ITP53_09605</name>
</gene>
<accession>A0A931A9R7</accession>
<evidence type="ECO:0000256" key="7">
    <source>
        <dbReference type="SAM" id="Phobius"/>
    </source>
</evidence>
<keyword evidence="2 8" id="KW-0132">Cell division</keyword>
<reference evidence="8" key="1">
    <citation type="submission" date="2020-11" db="EMBL/GenBank/DDBJ databases">
        <title>Whole-genome analyses of Nonomuraea sp. K274.</title>
        <authorList>
            <person name="Veyisoglu A."/>
        </authorList>
    </citation>
    <scope>NUCLEOTIDE SEQUENCE</scope>
    <source>
        <strain evidence="8">K274</strain>
    </source>
</reference>
<organism evidence="8 9">
    <name type="scientific">Nonomuraea cypriaca</name>
    <dbReference type="NCBI Taxonomy" id="1187855"/>
    <lineage>
        <taxon>Bacteria</taxon>
        <taxon>Bacillati</taxon>
        <taxon>Actinomycetota</taxon>
        <taxon>Actinomycetes</taxon>
        <taxon>Streptosporangiales</taxon>
        <taxon>Streptosporangiaceae</taxon>
        <taxon>Nonomuraea</taxon>
    </lineage>
</organism>
<evidence type="ECO:0000256" key="5">
    <source>
        <dbReference type="ARBA" id="ARBA00023136"/>
    </source>
</evidence>
<evidence type="ECO:0000256" key="4">
    <source>
        <dbReference type="ARBA" id="ARBA00022989"/>
    </source>
</evidence>
<keyword evidence="3 7" id="KW-0812">Transmembrane</keyword>
<keyword evidence="4 7" id="KW-1133">Transmembrane helix</keyword>
<name>A0A931A9R7_9ACTN</name>
<evidence type="ECO:0000256" key="6">
    <source>
        <dbReference type="ARBA" id="ARBA00023306"/>
    </source>
</evidence>
<keyword evidence="9" id="KW-1185">Reference proteome</keyword>
<dbReference type="GO" id="GO:0051301">
    <property type="term" value="P:cell division"/>
    <property type="evidence" value="ECO:0007669"/>
    <property type="project" value="UniProtKB-KW"/>
</dbReference>
<dbReference type="AlphaFoldDB" id="A0A931A9R7"/>
<evidence type="ECO:0000256" key="3">
    <source>
        <dbReference type="ARBA" id="ARBA00022692"/>
    </source>
</evidence>
<evidence type="ECO:0000256" key="1">
    <source>
        <dbReference type="ARBA" id="ARBA00022475"/>
    </source>
</evidence>
<protein>
    <submittedName>
        <fullName evidence="8">Cell division protein CrgA</fullName>
    </submittedName>
</protein>
<feature type="transmembrane region" description="Helical" evidence="7">
    <location>
        <begin position="32"/>
        <end position="57"/>
    </location>
</feature>
<evidence type="ECO:0000256" key="2">
    <source>
        <dbReference type="ARBA" id="ARBA00022618"/>
    </source>
</evidence>
<evidence type="ECO:0000313" key="8">
    <source>
        <dbReference type="EMBL" id="MBF8185995.1"/>
    </source>
</evidence>
<comment type="caution">
    <text evidence="8">The sequence shown here is derived from an EMBL/GenBank/DDBJ whole genome shotgun (WGS) entry which is preliminary data.</text>
</comment>
<dbReference type="EMBL" id="JADOGI010000021">
    <property type="protein sequence ID" value="MBF8185995.1"/>
    <property type="molecule type" value="Genomic_DNA"/>
</dbReference>
<dbReference type="Pfam" id="PF06781">
    <property type="entry name" value="CrgA"/>
    <property type="match status" value="1"/>
</dbReference>
<proteinExistence type="predicted"/>
<sequence>MAASWIIGILWIVLFYVNPTLPVLSELGNWNLLIGFALLLLGGAFLLIFAVTAIVMAHRRG</sequence>
<keyword evidence="5 7" id="KW-0472">Membrane</keyword>
<dbReference type="InterPro" id="IPR009619">
    <property type="entry name" value="CrgA"/>
</dbReference>